<dbReference type="SMART" id="SM01040">
    <property type="entry name" value="Bro-N"/>
    <property type="match status" value="1"/>
</dbReference>
<dbReference type="AlphaFoldDB" id="A0A5U9KW98"/>
<gene>
    <name evidence="2" type="ORF">DRY71_22530</name>
</gene>
<protein>
    <recommendedName>
        <fullName evidence="1">Bro-N domain-containing protein</fullName>
    </recommendedName>
</protein>
<feature type="domain" description="Bro-N" evidence="1">
    <location>
        <begin position="1"/>
        <end position="115"/>
    </location>
</feature>
<proteinExistence type="predicted"/>
<dbReference type="Proteomes" id="UP000839726">
    <property type="component" value="Unassembled WGS sequence"/>
</dbReference>
<reference evidence="2" key="1">
    <citation type="submission" date="2018-07" db="EMBL/GenBank/DDBJ databases">
        <authorList>
            <person name="Ashton P.M."/>
            <person name="Dallman T."/>
            <person name="Nair S."/>
            <person name="De Pinna E."/>
            <person name="Peters T."/>
            <person name="Grant K."/>
        </authorList>
    </citation>
    <scope>NUCLEOTIDE SEQUENCE [LARGE SCALE GENOMIC DNA]</scope>
    <source>
        <strain evidence="2">436933</strain>
    </source>
</reference>
<comment type="caution">
    <text evidence="2">The sequence shown here is derived from an EMBL/GenBank/DDBJ whole genome shotgun (WGS) entry which is preliminary data.</text>
</comment>
<dbReference type="InterPro" id="IPR003497">
    <property type="entry name" value="BRO_N_domain"/>
</dbReference>
<name>A0A5U9KW98_SALNE</name>
<dbReference type="EMBL" id="AAGUYM010000036">
    <property type="protein sequence ID" value="EBS2695464.1"/>
    <property type="molecule type" value="Genomic_DNA"/>
</dbReference>
<evidence type="ECO:0000313" key="2">
    <source>
        <dbReference type="EMBL" id="EBS2695464.1"/>
    </source>
</evidence>
<dbReference type="PROSITE" id="PS51750">
    <property type="entry name" value="BRO_N"/>
    <property type="match status" value="1"/>
</dbReference>
<dbReference type="Pfam" id="PF02498">
    <property type="entry name" value="Bro-N"/>
    <property type="match status" value="1"/>
</dbReference>
<evidence type="ECO:0000259" key="1">
    <source>
        <dbReference type="PROSITE" id="PS51750"/>
    </source>
</evidence>
<organism evidence="2">
    <name type="scientific">Salmonella newport</name>
    <dbReference type="NCBI Taxonomy" id="108619"/>
    <lineage>
        <taxon>Bacteria</taxon>
        <taxon>Pseudomonadati</taxon>
        <taxon>Pseudomonadota</taxon>
        <taxon>Gammaproteobacteria</taxon>
        <taxon>Enterobacterales</taxon>
        <taxon>Enterobacteriaceae</taxon>
        <taxon>Salmonella</taxon>
    </lineage>
</organism>
<accession>A0A5U9KW98</accession>
<sequence length="193" mass="22198">MKYELTFKECSISSFDCGDGKVWFTAEALANLLGYADDKQVNKIFQRRKDEFTESMSMLAKVTMNGINNSLREVEVRLFSPRGAHLIGMCARTKVAKELRIWLLDLIEKESGVDIGTLEKEEFKDLPGEQIHHKIAEFNRKSYEFRGKPGSQSMNQRRRDLKKIREATVLALELTQIKICDLGDFPEDEEVES</sequence>